<dbReference type="EMBL" id="PFKO01000018">
    <property type="protein sequence ID" value="PIY33873.1"/>
    <property type="molecule type" value="Genomic_DNA"/>
</dbReference>
<evidence type="ECO:0000256" key="1">
    <source>
        <dbReference type="ARBA" id="ARBA00004496"/>
    </source>
</evidence>
<evidence type="ECO:0000256" key="8">
    <source>
        <dbReference type="ARBA" id="ARBA00022840"/>
    </source>
</evidence>
<keyword evidence="6" id="KW-0479">Metal-binding</keyword>
<keyword evidence="7" id="KW-0547">Nucleotide-binding</keyword>
<dbReference type="AlphaFoldDB" id="A0A1J5GLY2"/>
<reference evidence="11 14" key="1">
    <citation type="journal article" date="2016" name="Environ. Microbiol.">
        <title>Genomic resolution of a cold subsurface aquifer community provides metabolic insights for novel microbes adapted to high CO concentrations.</title>
        <authorList>
            <person name="Probst A.J."/>
            <person name="Castelle C.J."/>
            <person name="Singh A."/>
            <person name="Brown C.T."/>
            <person name="Anantharaman K."/>
            <person name="Sharon I."/>
            <person name="Hug L.A."/>
            <person name="Burstein D."/>
            <person name="Emerson J.B."/>
            <person name="Thomas B.C."/>
            <person name="Banfield J.F."/>
        </authorList>
    </citation>
    <scope>NUCLEOTIDE SEQUENCE [LARGE SCALE GENOMIC DNA]</scope>
    <source>
        <strain evidence="11">CG2_30_33_13</strain>
    </source>
</reference>
<dbReference type="Gene3D" id="3.40.50.300">
    <property type="entry name" value="P-loop containing nucleotide triphosphate hydrolases"/>
    <property type="match status" value="1"/>
</dbReference>
<organism evidence="11 14">
    <name type="scientific">Candidatus Infernicultor aquiphilus</name>
    <dbReference type="NCBI Taxonomy" id="1805029"/>
    <lineage>
        <taxon>Bacteria</taxon>
        <taxon>Pseudomonadati</taxon>
        <taxon>Atribacterota</taxon>
        <taxon>Candidatus Phoenicimicrobiia</taxon>
        <taxon>Candidatus Pheonicimicrobiales</taxon>
        <taxon>Candidatus Phoenicimicrobiaceae</taxon>
        <taxon>Candidatus Infernicultor</taxon>
    </lineage>
</organism>
<accession>A0A2M7PT99</accession>
<evidence type="ECO:0000256" key="3">
    <source>
        <dbReference type="ARBA" id="ARBA00019010"/>
    </source>
</evidence>
<evidence type="ECO:0000313" key="13">
    <source>
        <dbReference type="EMBL" id="PIY33873.1"/>
    </source>
</evidence>
<dbReference type="Proteomes" id="UP000182763">
    <property type="component" value="Unassembled WGS sequence"/>
</dbReference>
<protein>
    <recommendedName>
        <fullName evidence="3">tRNA threonylcarbamoyladenosine biosynthesis protein TsaE</fullName>
    </recommendedName>
    <alternativeName>
        <fullName evidence="10">t(6)A37 threonylcarbamoyladenosine biosynthesis protein TsaE</fullName>
    </alternativeName>
</protein>
<evidence type="ECO:0000313" key="16">
    <source>
        <dbReference type="Proteomes" id="UP000231493"/>
    </source>
</evidence>
<evidence type="ECO:0000256" key="4">
    <source>
        <dbReference type="ARBA" id="ARBA00022490"/>
    </source>
</evidence>
<keyword evidence="5" id="KW-0819">tRNA processing</keyword>
<comment type="similarity">
    <text evidence="2">Belongs to the TsaE family.</text>
</comment>
<dbReference type="Proteomes" id="UP000230646">
    <property type="component" value="Unassembled WGS sequence"/>
</dbReference>
<evidence type="ECO:0000313" key="14">
    <source>
        <dbReference type="Proteomes" id="UP000182763"/>
    </source>
</evidence>
<dbReference type="Pfam" id="PF02367">
    <property type="entry name" value="TsaE"/>
    <property type="match status" value="1"/>
</dbReference>
<dbReference type="GO" id="GO:0005737">
    <property type="term" value="C:cytoplasm"/>
    <property type="evidence" value="ECO:0007669"/>
    <property type="project" value="UniProtKB-SubCell"/>
</dbReference>
<name>A0A1J5GLY2_9BACT</name>
<dbReference type="GO" id="GO:0016740">
    <property type="term" value="F:transferase activity"/>
    <property type="evidence" value="ECO:0007669"/>
    <property type="project" value="UniProtKB-KW"/>
</dbReference>
<sequence>MNFTIITKSPEETKKLGKEIGKLVKPGDLLAFYGELGAGKTCFIQGISEGLEVKDYVTSPSFTIINEYQGKIPLYHFDVFRVSNIEEIIELGYEEYFYGEGLTVIEWAEKIESLLPKDHLKIEIKFKTSYERKISFIPQGNKFNLFWEDLIRIENFRNRYLH</sequence>
<dbReference type="Proteomes" id="UP000231493">
    <property type="component" value="Unassembled WGS sequence"/>
</dbReference>
<dbReference type="InterPro" id="IPR027417">
    <property type="entry name" value="P-loop_NTPase"/>
</dbReference>
<gene>
    <name evidence="11" type="ORF">AUK42_06505</name>
    <name evidence="13" type="ORF">COZ07_00495</name>
    <name evidence="12" type="ORF">COZ58_06680</name>
</gene>
<reference evidence="12" key="3">
    <citation type="submission" date="2017-09" db="EMBL/GenBank/DDBJ databases">
        <title>Depth-based differentiation of microbial function through sediment-hosted aquifers and enrichment of novel symbionts in the deep terrestrial subsurface.</title>
        <authorList>
            <person name="Probst A.J."/>
            <person name="Ladd B."/>
            <person name="Jarett J.K."/>
            <person name="Geller-Mcgrath D.E."/>
            <person name="Sieber C.M.K."/>
            <person name="Emerson J.B."/>
            <person name="Anantharaman K."/>
            <person name="Thomas B.C."/>
            <person name="Malmstrom R."/>
            <person name="Stieglmeier M."/>
            <person name="Klingl A."/>
            <person name="Woyke T."/>
            <person name="Ryan C.M."/>
            <person name="Banfield J.F."/>
        </authorList>
    </citation>
    <scope>NUCLEOTIDE SEQUENCE</scope>
    <source>
        <strain evidence="12">CG_4_8_14_3_um_filter_34_18</strain>
    </source>
</reference>
<proteinExistence type="inferred from homology"/>
<dbReference type="SUPFAM" id="SSF52540">
    <property type="entry name" value="P-loop containing nucleoside triphosphate hydrolases"/>
    <property type="match status" value="1"/>
</dbReference>
<accession>A0A2M7K6C0</accession>
<reference evidence="15 16" key="2">
    <citation type="submission" date="2017-09" db="EMBL/GenBank/DDBJ databases">
        <title>Depth-based differentiation of microbial function through sediment-hosted aquifers and enrichment of novel symbionts in the deep terrestrial subsurface.</title>
        <authorList>
            <person name="Probst A.J."/>
            <person name="Ladd B."/>
            <person name="Jarett J.K."/>
            <person name="Geller-Mcgrath D.E."/>
            <person name="Sieber C.M."/>
            <person name="Emerson J.B."/>
            <person name="Anantharaman K."/>
            <person name="Thomas B.C."/>
            <person name="Malmstrom R."/>
            <person name="Stieglmeier M."/>
            <person name="Klingl A."/>
            <person name="Woyke T."/>
            <person name="Ryan C.M."/>
            <person name="Banfield J.F."/>
        </authorList>
    </citation>
    <scope>NUCLEOTIDE SEQUENCE [LARGE SCALE GENOMIC DNA]</scope>
    <source>
        <strain evidence="13">CG_4_10_14_3_um_filter_34_13</strain>
    </source>
</reference>
<keyword evidence="8" id="KW-0067">ATP-binding</keyword>
<dbReference type="PANTHER" id="PTHR33540:SF2">
    <property type="entry name" value="TRNA THREONYLCARBAMOYLADENOSINE BIOSYNTHESIS PROTEIN TSAE"/>
    <property type="match status" value="1"/>
</dbReference>
<comment type="subcellular location">
    <subcellularLocation>
        <location evidence="1">Cytoplasm</location>
    </subcellularLocation>
</comment>
<dbReference type="STRING" id="1805029.AUK42_06505"/>
<keyword evidence="4" id="KW-0963">Cytoplasm</keyword>
<dbReference type="PANTHER" id="PTHR33540">
    <property type="entry name" value="TRNA THREONYLCARBAMOYLADENOSINE BIOSYNTHESIS PROTEIN TSAE"/>
    <property type="match status" value="1"/>
</dbReference>
<comment type="caution">
    <text evidence="11">The sequence shown here is derived from an EMBL/GenBank/DDBJ whole genome shotgun (WGS) entry which is preliminary data.</text>
</comment>
<dbReference type="GO" id="GO:0046872">
    <property type="term" value="F:metal ion binding"/>
    <property type="evidence" value="ECO:0007669"/>
    <property type="project" value="UniProtKB-KW"/>
</dbReference>
<evidence type="ECO:0000256" key="5">
    <source>
        <dbReference type="ARBA" id="ARBA00022694"/>
    </source>
</evidence>
<dbReference type="GO" id="GO:0002949">
    <property type="term" value="P:tRNA threonylcarbamoyladenosine modification"/>
    <property type="evidence" value="ECO:0007669"/>
    <property type="project" value="InterPro"/>
</dbReference>
<evidence type="ECO:0000313" key="11">
    <source>
        <dbReference type="EMBL" id="OIP68032.1"/>
    </source>
</evidence>
<dbReference type="RefSeq" id="WP_406606664.1">
    <property type="nucleotide sequence ID" value="NZ_PFKO01000018.1"/>
</dbReference>
<keyword evidence="9" id="KW-0460">Magnesium</keyword>
<evidence type="ECO:0000256" key="10">
    <source>
        <dbReference type="ARBA" id="ARBA00032441"/>
    </source>
</evidence>
<dbReference type="InterPro" id="IPR003442">
    <property type="entry name" value="T6A_TsaE"/>
</dbReference>
<dbReference type="GO" id="GO:0005524">
    <property type="term" value="F:ATP binding"/>
    <property type="evidence" value="ECO:0007669"/>
    <property type="project" value="UniProtKB-KW"/>
</dbReference>
<dbReference type="EMBL" id="MNYY01000128">
    <property type="protein sequence ID" value="OIP68032.1"/>
    <property type="molecule type" value="Genomic_DNA"/>
</dbReference>
<dbReference type="EMBL" id="PFIP01000133">
    <property type="protein sequence ID" value="PIX33688.1"/>
    <property type="molecule type" value="Genomic_DNA"/>
</dbReference>
<evidence type="ECO:0000256" key="2">
    <source>
        <dbReference type="ARBA" id="ARBA00007599"/>
    </source>
</evidence>
<evidence type="ECO:0000313" key="12">
    <source>
        <dbReference type="EMBL" id="PIX33688.1"/>
    </source>
</evidence>
<dbReference type="NCBIfam" id="TIGR00150">
    <property type="entry name" value="T6A_YjeE"/>
    <property type="match status" value="1"/>
</dbReference>
<evidence type="ECO:0000313" key="15">
    <source>
        <dbReference type="Proteomes" id="UP000230646"/>
    </source>
</evidence>
<keyword evidence="11" id="KW-0808">Transferase</keyword>
<evidence type="ECO:0000256" key="7">
    <source>
        <dbReference type="ARBA" id="ARBA00022741"/>
    </source>
</evidence>
<evidence type="ECO:0000256" key="9">
    <source>
        <dbReference type="ARBA" id="ARBA00022842"/>
    </source>
</evidence>
<evidence type="ECO:0000256" key="6">
    <source>
        <dbReference type="ARBA" id="ARBA00022723"/>
    </source>
</evidence>
<accession>A0A1J5GLY2</accession>